<feature type="domain" description="Integrase catalytic" evidence="2">
    <location>
        <begin position="1190"/>
        <end position="1370"/>
    </location>
</feature>
<feature type="compositionally biased region" description="Polar residues" evidence="1">
    <location>
        <begin position="729"/>
        <end position="746"/>
    </location>
</feature>
<feature type="compositionally biased region" description="Basic residues" evidence="1">
    <location>
        <begin position="1610"/>
        <end position="1619"/>
    </location>
</feature>
<dbReference type="OrthoDB" id="431469at2759"/>
<feature type="compositionally biased region" description="Basic and acidic residues" evidence="1">
    <location>
        <begin position="166"/>
        <end position="192"/>
    </location>
</feature>
<comment type="caution">
    <text evidence="3">The sequence shown here is derived from an EMBL/GenBank/DDBJ whole genome shotgun (WGS) entry which is preliminary data.</text>
</comment>
<feature type="region of interest" description="Disordered" evidence="1">
    <location>
        <begin position="1607"/>
        <end position="1641"/>
    </location>
</feature>
<feature type="region of interest" description="Disordered" evidence="1">
    <location>
        <begin position="727"/>
        <end position="762"/>
    </location>
</feature>
<sequence>VRIWELQVSAYLPPNEAAMSLYVPLKGEAEEELEHGELSRINCSEGVNNILEMLRSALKTRVIYQKRKYLFDFEHVARYNAESIRSFCDRYHRIERSLIACKVDIGAMYDSEARGARLLDRLRLSAEQQRLVLVGTGQSLHFDAVKEAVQLQFPDHRPVPPVTYTREFDKDNARGQEQRQPNGRDGKPEYNKGKGKGKPRHDSSSSSRPNKAFVTERVDDRQDTPDDDHLPDIREEDDEPQDEGNDLDDDDPELVPDGADDLAEDDDIASAVMEAANVLTVTARRLQGVRLGRKFSGPKQSIEDRKKQSHCAACGEKGHWRGDPSCSMSGKPSGGGNDKTGSKSFPKAQAKKPAGSKVMIVHRPEGDQVVPIDDPAEENYFTAFVCKALATHVPDVFIAKPGDFAGYAVLDTACQKTVCSRQWLNGHLRRLKQHKLTAKVTEEKEGFQFGVGEVQFSAEHAYLPVCWGSTSQTCCLLGTSVMHNNSDIPLLLSLPLIERKLRAVLDFPKGCARLGAFQTEVPIVKINGHICISISEFPPDKEPWSLLSSILDQGRSDSELVRLPPPLVETTPDGDKPTSSCVASRMAVPGSPDLRGRDDFRQVHGSDRALGTSQSKLAGPPGSDAPGDGRVRDPGGKQTMQPPSGTDGAPRQPIRKVLPMRPMRNKVETQRQGGLGRAAIVAAAAAAAAIRNFFGAAGLGETSSTRTSSTHDVIGDLELPECLWRPSQDESQVQAKGQEGEQQASGDSGGGRGQRLRLVPGPRRLKPGAQTWLTSHLRNTRQLYDQELESYEGMPVHRALHLHHRIDLLEIFAGAARVTANAHLYGLAALQPVDKAFDFDLSELEGVRALKHAIKKFEPLCVLVSWPCTLWSLFNENLNYSKQPDALGELRHKELPVVEAGAWACEEQLRQGRIFLGENPVRSRLWRLQCVKDLIGHPDVKSVDGHAGAYGAENTEGMPIIKPLRWISNSETLLENLGNKLSEEQQAYCAPVQGKDTKSSGYYCDGLVHAILDGIAKEARRRNPARFAHKAKEVYFARPVPDAQAWKHIMDELEARFANTHKKPFVLSKEDPLHKAIEQLIPWKITRLQATWTPQARRFPSDIPFTHRGAVLRRADDEFVLEAEDLSLELHGGDPPEQPPDDGVELRRPPLLPGGNRQLVPGIETEIWFEGGGSIDRKLQNSLARLHVNMGHAPKSELVRMLAAAGTLNRKMMIGLVIQSDVVYLRVINGKNFAVLGISCEATSYHAAKVLESRAPADVLRTLQEIWYRPLGLPLKFRCDPGGEFGGEVIQFHMRHGITHDVIPAEAHHRLGKIERRNALLRSITERLVDERGIADKEALDQCLIATTHTINSCTFTHGRSPYQAVFGKIPRPIGDLISDPFSLVISSRALLRKTRNQQDLQVLQPGQAVAFWRWSGRSRQHKKGAWALARFISHDPDGKSIWVQVNTTTVKVANNQVRLACGWEEWTPSREDIAMLKDAEANVRQDLWEDGREEPPGALEEATSELAGHVLDAPAPLLPRPADYCRFTDYEAIRVHLVPRHDLYVPTEAECEFNPDDLDDLRKTYIHEHDEQPSHDQWNFARPMYIMSAINLMFATKRRVQGSAEVTNSHRKAARTPHKGVPGAPDMTSFPAPPLRPQDDDEVDLHAQLFAPDAEGDDANAELNDTTRHEHNDATMADSGLAALASPSVPPEQGSPVFEPATAAEQLASEGSRPSQAASLPKLPQKRPVDALYSTGAYKFFVDSFGEAVLEKHGEADDVRPPFRRQPFYRSYLSSHARKQEMSKDNIHDDPSREDASSDDESMTISTNRTHSRQELKQLDRELPWKEIINLPRASYEKYLESVRVEENNWLSWGGIRPLSREEIRKVMADPDLSRRVLKSRAAYRDKNKGLGEIKAKCRVVLIGCADPDLFHLSRDSPTPSQLSESLVLSIATAGANGEMNNEPGKWSLWISDAKSAFLQGEQNREERAGPLYMRAPRDPLVIETGTFSADLYEVLGNGYGLPDAPRVWSRRVFKRALENGFKQHAFDKCLFYHLDSKGRLRAVMIVHVDDFLCTFHKDFNREILENLFVWGSVVIVDKLTPGSYRGKEITLVEQGGRITYKVTQKSFIDGMTSGSIARGRSKEDEKLTAEEWKEFRSVSGSLQWVASQTRPEIGPVVSLSNRGQSTTFNDLKRLYETVDYLKLTSTQGLCYQDIPISMTTIVLTYTDSSWANTLDLKSQYGVLVLLVPSQVTEVASRATVID</sequence>
<feature type="region of interest" description="Disordered" evidence="1">
    <location>
        <begin position="315"/>
        <end position="356"/>
    </location>
</feature>
<dbReference type="PROSITE" id="PS50994">
    <property type="entry name" value="INTEGRASE"/>
    <property type="match status" value="1"/>
</dbReference>
<feature type="compositionally biased region" description="Basic and acidic residues" evidence="1">
    <location>
        <begin position="214"/>
        <end position="233"/>
    </location>
</feature>
<dbReference type="GO" id="GO:0015074">
    <property type="term" value="P:DNA integration"/>
    <property type="evidence" value="ECO:0007669"/>
    <property type="project" value="InterPro"/>
</dbReference>
<feature type="region of interest" description="Disordered" evidence="1">
    <location>
        <begin position="153"/>
        <end position="261"/>
    </location>
</feature>
<feature type="compositionally biased region" description="Acidic residues" evidence="1">
    <location>
        <begin position="234"/>
        <end position="261"/>
    </location>
</feature>
<dbReference type="Proteomes" id="UP000649617">
    <property type="component" value="Unassembled WGS sequence"/>
</dbReference>
<evidence type="ECO:0000313" key="4">
    <source>
        <dbReference type="Proteomes" id="UP000649617"/>
    </source>
</evidence>
<accession>A0A812XFK3</accession>
<feature type="region of interest" description="Disordered" evidence="1">
    <location>
        <begin position="1705"/>
        <end position="1724"/>
    </location>
</feature>
<feature type="compositionally biased region" description="Basic and acidic residues" evidence="1">
    <location>
        <begin position="1779"/>
        <end position="1797"/>
    </location>
</feature>
<proteinExistence type="predicted"/>
<dbReference type="EMBL" id="CAJNIZ010045493">
    <property type="protein sequence ID" value="CAE7721770.1"/>
    <property type="molecule type" value="Genomic_DNA"/>
</dbReference>
<gene>
    <name evidence="3" type="ORF">SPIL2461_LOCUS20585</name>
</gene>
<dbReference type="InterPro" id="IPR012337">
    <property type="entry name" value="RNaseH-like_sf"/>
</dbReference>
<feature type="region of interest" description="Disordered" evidence="1">
    <location>
        <begin position="1776"/>
        <end position="1816"/>
    </location>
</feature>
<evidence type="ECO:0000313" key="3">
    <source>
        <dbReference type="EMBL" id="CAE7721770.1"/>
    </source>
</evidence>
<protein>
    <recommendedName>
        <fullName evidence="2">Integrase catalytic domain-containing protein</fullName>
    </recommendedName>
</protein>
<feature type="region of interest" description="Disordered" evidence="1">
    <location>
        <begin position="563"/>
        <end position="672"/>
    </location>
</feature>
<dbReference type="Gene3D" id="3.30.420.10">
    <property type="entry name" value="Ribonuclease H-like superfamily/Ribonuclease H"/>
    <property type="match status" value="1"/>
</dbReference>
<dbReference type="GO" id="GO:0003676">
    <property type="term" value="F:nucleic acid binding"/>
    <property type="evidence" value="ECO:0007669"/>
    <property type="project" value="InterPro"/>
</dbReference>
<keyword evidence="4" id="KW-1185">Reference proteome</keyword>
<evidence type="ECO:0000256" key="1">
    <source>
        <dbReference type="SAM" id="MobiDB-lite"/>
    </source>
</evidence>
<dbReference type="InterPro" id="IPR036397">
    <property type="entry name" value="RNaseH_sf"/>
</dbReference>
<name>A0A812XFK3_SYMPI</name>
<dbReference type="SUPFAM" id="SSF53098">
    <property type="entry name" value="Ribonuclease H-like"/>
    <property type="match status" value="1"/>
</dbReference>
<reference evidence="3" key="1">
    <citation type="submission" date="2021-02" db="EMBL/GenBank/DDBJ databases">
        <authorList>
            <person name="Dougan E. K."/>
            <person name="Rhodes N."/>
            <person name="Thang M."/>
            <person name="Chan C."/>
        </authorList>
    </citation>
    <scope>NUCLEOTIDE SEQUENCE</scope>
</reference>
<dbReference type="InterPro" id="IPR001584">
    <property type="entry name" value="Integrase_cat-core"/>
</dbReference>
<feature type="compositionally biased region" description="Basic and acidic residues" evidence="1">
    <location>
        <begin position="594"/>
        <end position="607"/>
    </location>
</feature>
<evidence type="ECO:0000259" key="2">
    <source>
        <dbReference type="PROSITE" id="PS50994"/>
    </source>
</evidence>
<organism evidence="3 4">
    <name type="scientific">Symbiodinium pilosum</name>
    <name type="common">Dinoflagellate</name>
    <dbReference type="NCBI Taxonomy" id="2952"/>
    <lineage>
        <taxon>Eukaryota</taxon>
        <taxon>Sar</taxon>
        <taxon>Alveolata</taxon>
        <taxon>Dinophyceae</taxon>
        <taxon>Suessiales</taxon>
        <taxon>Symbiodiniaceae</taxon>
        <taxon>Symbiodinium</taxon>
    </lineage>
</organism>
<feature type="non-terminal residue" evidence="3">
    <location>
        <position position="1"/>
    </location>
</feature>